<evidence type="ECO:0000313" key="2">
    <source>
        <dbReference type="EMBL" id="KYQ53452.1"/>
    </source>
</evidence>
<dbReference type="STRING" id="64791.A0A151WZW4"/>
<keyword evidence="1" id="KW-0238">DNA-binding</keyword>
<dbReference type="PANTHER" id="PTHR35617">
    <property type="entry name" value="PHAGE_INTEGRASE DOMAIN-CONTAINING PROTEIN"/>
    <property type="match status" value="1"/>
</dbReference>
<dbReference type="Gene3D" id="1.10.150.130">
    <property type="match status" value="1"/>
</dbReference>
<dbReference type="GO" id="GO:0003677">
    <property type="term" value="F:DNA binding"/>
    <property type="evidence" value="ECO:0007669"/>
    <property type="project" value="UniProtKB-KW"/>
</dbReference>
<accession>A0A151WZW4</accession>
<dbReference type="EMBL" id="KQ982626">
    <property type="protein sequence ID" value="KYQ53452.1"/>
    <property type="molecule type" value="Genomic_DNA"/>
</dbReference>
<dbReference type="SUPFAM" id="SSF47823">
    <property type="entry name" value="lambda integrase-like, N-terminal domain"/>
    <property type="match status" value="1"/>
</dbReference>
<gene>
    <name evidence="2" type="ORF">ALC60_07411</name>
</gene>
<protein>
    <submittedName>
        <fullName evidence="2">Uncharacterized protein</fullName>
    </submittedName>
</protein>
<name>A0A151WZW4_9HYME</name>
<sequence>MLASTADSTIRQYTKPLRDWWSYCQSERISPFAPSSSQFLSFLTREIERTMSYLAINTIRSAVSLITHSGIGNHALITRFCKGVSVLNPPRPRYDYVWDPALVIDRGPQGTGGAYAAIFSFIIFSKTVG</sequence>
<dbReference type="Proteomes" id="UP000075809">
    <property type="component" value="Unassembled WGS sequence"/>
</dbReference>
<organism evidence="2 3">
    <name type="scientific">Mycetomoellerius zeteki</name>
    <dbReference type="NCBI Taxonomy" id="64791"/>
    <lineage>
        <taxon>Eukaryota</taxon>
        <taxon>Metazoa</taxon>
        <taxon>Ecdysozoa</taxon>
        <taxon>Arthropoda</taxon>
        <taxon>Hexapoda</taxon>
        <taxon>Insecta</taxon>
        <taxon>Pterygota</taxon>
        <taxon>Neoptera</taxon>
        <taxon>Endopterygota</taxon>
        <taxon>Hymenoptera</taxon>
        <taxon>Apocrita</taxon>
        <taxon>Aculeata</taxon>
        <taxon>Formicoidea</taxon>
        <taxon>Formicidae</taxon>
        <taxon>Myrmicinae</taxon>
        <taxon>Mycetomoellerius</taxon>
    </lineage>
</organism>
<dbReference type="AlphaFoldDB" id="A0A151WZW4"/>
<keyword evidence="3" id="KW-1185">Reference proteome</keyword>
<dbReference type="PANTHER" id="PTHR35617:SF3">
    <property type="entry name" value="CORE-BINDING (CB) DOMAIN-CONTAINING PROTEIN"/>
    <property type="match status" value="1"/>
</dbReference>
<proteinExistence type="predicted"/>
<dbReference type="InterPro" id="IPR010998">
    <property type="entry name" value="Integrase_recombinase_N"/>
</dbReference>
<evidence type="ECO:0000313" key="3">
    <source>
        <dbReference type="Proteomes" id="UP000075809"/>
    </source>
</evidence>
<reference evidence="2 3" key="1">
    <citation type="submission" date="2015-09" db="EMBL/GenBank/DDBJ databases">
        <title>Trachymyrmex zeteki WGS genome.</title>
        <authorList>
            <person name="Nygaard S."/>
            <person name="Hu H."/>
            <person name="Boomsma J."/>
            <person name="Zhang G."/>
        </authorList>
    </citation>
    <scope>NUCLEOTIDE SEQUENCE [LARGE SCALE GENOMIC DNA]</scope>
    <source>
        <strain evidence="2">Tzet28-1</strain>
        <tissue evidence="2">Whole body</tissue>
    </source>
</reference>
<evidence type="ECO:0000256" key="1">
    <source>
        <dbReference type="ARBA" id="ARBA00023125"/>
    </source>
</evidence>